<feature type="chain" id="PRO_5034860985" evidence="6">
    <location>
        <begin position="23"/>
        <end position="365"/>
    </location>
</feature>
<feature type="compositionally biased region" description="Low complexity" evidence="5">
    <location>
        <begin position="171"/>
        <end position="187"/>
    </location>
</feature>
<organism evidence="8 9">
    <name type="scientific">Acanthaster planci</name>
    <name type="common">Crown-of-thorns starfish</name>
    <dbReference type="NCBI Taxonomy" id="133434"/>
    <lineage>
        <taxon>Eukaryota</taxon>
        <taxon>Metazoa</taxon>
        <taxon>Echinodermata</taxon>
        <taxon>Eleutherozoa</taxon>
        <taxon>Asterozoa</taxon>
        <taxon>Asteroidea</taxon>
        <taxon>Valvatacea</taxon>
        <taxon>Valvatida</taxon>
        <taxon>Acanthasteridae</taxon>
        <taxon>Acanthaster</taxon>
    </lineage>
</organism>
<dbReference type="InterPro" id="IPR008983">
    <property type="entry name" value="Tumour_necrosis_fac-like_dom"/>
</dbReference>
<proteinExistence type="predicted"/>
<evidence type="ECO:0000256" key="5">
    <source>
        <dbReference type="SAM" id="MobiDB-lite"/>
    </source>
</evidence>
<comment type="subcellular location">
    <subcellularLocation>
        <location evidence="1">Secreted</location>
    </subcellularLocation>
</comment>
<keyword evidence="4" id="KW-0176">Collagen</keyword>
<feature type="compositionally biased region" description="Low complexity" evidence="5">
    <location>
        <begin position="76"/>
        <end position="115"/>
    </location>
</feature>
<dbReference type="GeneID" id="110978455"/>
<dbReference type="Gene3D" id="2.60.120.40">
    <property type="match status" value="1"/>
</dbReference>
<feature type="domain" description="C1q" evidence="7">
    <location>
        <begin position="230"/>
        <end position="365"/>
    </location>
</feature>
<dbReference type="AlphaFoldDB" id="A0A8B7Y9W7"/>
<sequence length="365" mass="36818">MNHQFPPTVLICISLLIGCCYAGVDQPPEGPSESETISQPTDAFESPAAGDGVTPAGSNPSRPRVQDPQACSSGSPIVIGMPGPAGPVGPQGIPGVQGPAGFPGNPGNNGNNGQPGSTGRPGERGEKGEQGFPGLPGPPGGTGFTGPAGPPGAPGEVGSPGPMGPLGKHGLTGPPGSVGPPGQSGPIGFPGEKGDPGDTGLPGLPGECACPPPRATDTPPLGNTGGGRQTRGGKSAFSAARTTSLMATNGPVVVTYQTLFSNKGGNFDKDTGVFQCAIAGTYFFNMNIYKSSAQNFPLVQLLLNGDHKIAVIDYGASDTEDGASNSVILDLEVGDRVWLQLYDSRELHSSHYRFTTFSGFLLFEA</sequence>
<evidence type="ECO:0000256" key="2">
    <source>
        <dbReference type="ARBA" id="ARBA00022525"/>
    </source>
</evidence>
<dbReference type="GO" id="GO:0005581">
    <property type="term" value="C:collagen trimer"/>
    <property type="evidence" value="ECO:0007669"/>
    <property type="project" value="UniProtKB-KW"/>
</dbReference>
<dbReference type="Proteomes" id="UP000694845">
    <property type="component" value="Unplaced"/>
</dbReference>
<evidence type="ECO:0000256" key="3">
    <source>
        <dbReference type="ARBA" id="ARBA00022729"/>
    </source>
</evidence>
<keyword evidence="2" id="KW-0964">Secreted</keyword>
<evidence type="ECO:0000256" key="4">
    <source>
        <dbReference type="ARBA" id="ARBA00023119"/>
    </source>
</evidence>
<evidence type="ECO:0000256" key="1">
    <source>
        <dbReference type="ARBA" id="ARBA00004613"/>
    </source>
</evidence>
<dbReference type="Pfam" id="PF01391">
    <property type="entry name" value="Collagen"/>
    <property type="match status" value="2"/>
</dbReference>
<dbReference type="PANTHER" id="PTHR15427:SF52">
    <property type="entry name" value="C1Q DOMAIN-CONTAINING PROTEIN"/>
    <property type="match status" value="1"/>
</dbReference>
<dbReference type="OrthoDB" id="6090657at2759"/>
<dbReference type="Pfam" id="PF00386">
    <property type="entry name" value="C1q"/>
    <property type="match status" value="1"/>
</dbReference>
<dbReference type="PROSITE" id="PS50871">
    <property type="entry name" value="C1Q"/>
    <property type="match status" value="1"/>
</dbReference>
<keyword evidence="3 6" id="KW-0732">Signal</keyword>
<dbReference type="KEGG" id="aplc:110978455"/>
<evidence type="ECO:0000313" key="8">
    <source>
        <dbReference type="Proteomes" id="UP000694845"/>
    </source>
</evidence>
<dbReference type="OMA" id="DGVCNCD"/>
<evidence type="ECO:0000259" key="7">
    <source>
        <dbReference type="PROSITE" id="PS50871"/>
    </source>
</evidence>
<dbReference type="PANTHER" id="PTHR15427">
    <property type="entry name" value="EMILIN ELASTIN MICROFIBRIL INTERFACE-LOCATED PROTEIN ELASTIN MICROFIBRIL INTERFACER"/>
    <property type="match status" value="1"/>
</dbReference>
<name>A0A8B7Y9W7_ACAPL</name>
<dbReference type="RefSeq" id="XP_022089165.1">
    <property type="nucleotide sequence ID" value="XM_022233473.1"/>
</dbReference>
<dbReference type="InterPro" id="IPR008160">
    <property type="entry name" value="Collagen"/>
</dbReference>
<feature type="region of interest" description="Disordered" evidence="5">
    <location>
        <begin position="27"/>
        <end position="238"/>
    </location>
</feature>
<dbReference type="PRINTS" id="PR00007">
    <property type="entry name" value="COMPLEMNTC1Q"/>
</dbReference>
<keyword evidence="8" id="KW-1185">Reference proteome</keyword>
<dbReference type="InterPro" id="IPR050392">
    <property type="entry name" value="Collagen/C1q_domain"/>
</dbReference>
<evidence type="ECO:0000313" key="9">
    <source>
        <dbReference type="RefSeq" id="XP_022089165.1"/>
    </source>
</evidence>
<dbReference type="SMART" id="SM00110">
    <property type="entry name" value="C1Q"/>
    <property type="match status" value="1"/>
</dbReference>
<protein>
    <submittedName>
        <fullName evidence="9">Collagen alpha-1(X) chain-like</fullName>
    </submittedName>
</protein>
<dbReference type="InterPro" id="IPR001073">
    <property type="entry name" value="C1q_dom"/>
</dbReference>
<gene>
    <name evidence="9" type="primary">LOC110978455</name>
</gene>
<accession>A0A8B7Y9W7</accession>
<reference evidence="9" key="1">
    <citation type="submission" date="2025-08" db="UniProtKB">
        <authorList>
            <consortium name="RefSeq"/>
        </authorList>
    </citation>
    <scope>IDENTIFICATION</scope>
</reference>
<feature type="signal peptide" evidence="6">
    <location>
        <begin position="1"/>
        <end position="22"/>
    </location>
</feature>
<evidence type="ECO:0000256" key="6">
    <source>
        <dbReference type="SAM" id="SignalP"/>
    </source>
</evidence>
<dbReference type="SUPFAM" id="SSF49842">
    <property type="entry name" value="TNF-like"/>
    <property type="match status" value="1"/>
</dbReference>